<dbReference type="AlphaFoldDB" id="A0A1Z3HQY3"/>
<dbReference type="KEGG" id="hhg:XM38_036240"/>
<dbReference type="EMBL" id="CP021983">
    <property type="protein sequence ID" value="ASC72666.1"/>
    <property type="molecule type" value="Genomic_DNA"/>
</dbReference>
<protein>
    <submittedName>
        <fullName evidence="1">Uncharacterized protein</fullName>
    </submittedName>
</protein>
<sequence>MADSMSTFDTAVLAYKDRCNRTGLVFQQPIEAMSKVVNGVVYLKISAGYLARYDIRRKRLLI</sequence>
<dbReference type="STRING" id="1641165.XM38_26155"/>
<accession>A0A1Z3HQY3</accession>
<dbReference type="OrthoDB" id="9915926at2"/>
<gene>
    <name evidence="1" type="ORF">XM38_036240</name>
</gene>
<dbReference type="Proteomes" id="UP000191901">
    <property type="component" value="Chromosome"/>
</dbReference>
<proteinExistence type="predicted"/>
<reference evidence="1 2" key="1">
    <citation type="journal article" date="2016" name="Biochim. Biophys. Acta">
        <title>Characterization of red-shifted phycobilisomes isolated from the chlorophyll f-containing cyanobacterium Halomicronema hongdechloris.</title>
        <authorList>
            <person name="Li Y."/>
            <person name="Lin Y."/>
            <person name="Garvey C.J."/>
            <person name="Birch D."/>
            <person name="Corkery R.W."/>
            <person name="Loughlin P.C."/>
            <person name="Scheer H."/>
            <person name="Willows R.D."/>
            <person name="Chen M."/>
        </authorList>
    </citation>
    <scope>NUCLEOTIDE SEQUENCE [LARGE SCALE GENOMIC DNA]</scope>
    <source>
        <strain evidence="1 2">C2206</strain>
    </source>
</reference>
<organism evidence="1 2">
    <name type="scientific">Halomicronema hongdechloris C2206</name>
    <dbReference type="NCBI Taxonomy" id="1641165"/>
    <lineage>
        <taxon>Bacteria</taxon>
        <taxon>Bacillati</taxon>
        <taxon>Cyanobacteriota</taxon>
        <taxon>Cyanophyceae</taxon>
        <taxon>Nodosilineales</taxon>
        <taxon>Nodosilineaceae</taxon>
        <taxon>Halomicronema</taxon>
    </lineage>
</organism>
<evidence type="ECO:0000313" key="2">
    <source>
        <dbReference type="Proteomes" id="UP000191901"/>
    </source>
</evidence>
<evidence type="ECO:0000313" key="1">
    <source>
        <dbReference type="EMBL" id="ASC72666.1"/>
    </source>
</evidence>
<keyword evidence="2" id="KW-1185">Reference proteome</keyword>
<name>A0A1Z3HQY3_9CYAN</name>
<dbReference type="RefSeq" id="WP_080813966.1">
    <property type="nucleotide sequence ID" value="NZ_CP021983.2"/>
</dbReference>